<dbReference type="InterPro" id="IPR001926">
    <property type="entry name" value="TrpB-like_PALP"/>
</dbReference>
<dbReference type="InterPro" id="IPR050147">
    <property type="entry name" value="Ser/Thr_Dehydratase"/>
</dbReference>
<feature type="domain" description="Tryptophan synthase beta chain-like PALP" evidence="5">
    <location>
        <begin position="111"/>
        <end position="336"/>
    </location>
</feature>
<dbReference type="PANTHER" id="PTHR48078:SF6">
    <property type="entry name" value="L-THREONINE DEHYDRATASE CATABOLIC TDCB"/>
    <property type="match status" value="1"/>
</dbReference>
<dbReference type="Pfam" id="PF00291">
    <property type="entry name" value="PALP"/>
    <property type="match status" value="1"/>
</dbReference>
<dbReference type="GO" id="GO:0003941">
    <property type="term" value="F:L-serine ammonia-lyase activity"/>
    <property type="evidence" value="ECO:0007669"/>
    <property type="project" value="TreeGrafter"/>
</dbReference>
<evidence type="ECO:0000313" key="6">
    <source>
        <dbReference type="EMBL" id="NNF07125.1"/>
    </source>
</evidence>
<comment type="caution">
    <text evidence="6">The sequence shown here is derived from an EMBL/GenBank/DDBJ whole genome shotgun (WGS) entry which is preliminary data.</text>
</comment>
<accession>A0A7Y2EBX4</accession>
<dbReference type="GO" id="GO:0006565">
    <property type="term" value="P:L-serine catabolic process"/>
    <property type="evidence" value="ECO:0007669"/>
    <property type="project" value="TreeGrafter"/>
</dbReference>
<dbReference type="GO" id="GO:0009097">
    <property type="term" value="P:isoleucine biosynthetic process"/>
    <property type="evidence" value="ECO:0007669"/>
    <property type="project" value="TreeGrafter"/>
</dbReference>
<organism evidence="6 7">
    <name type="scientific">Eiseniibacteriota bacterium</name>
    <dbReference type="NCBI Taxonomy" id="2212470"/>
    <lineage>
        <taxon>Bacteria</taxon>
        <taxon>Candidatus Eiseniibacteriota</taxon>
    </lineage>
</organism>
<dbReference type="InterPro" id="IPR036052">
    <property type="entry name" value="TrpB-like_PALP_sf"/>
</dbReference>
<dbReference type="SUPFAM" id="SSF53686">
    <property type="entry name" value="Tryptophan synthase beta subunit-like PLP-dependent enzymes"/>
    <property type="match status" value="1"/>
</dbReference>
<dbReference type="AlphaFoldDB" id="A0A7Y2EBX4"/>
<comment type="cofactor">
    <cofactor evidence="1">
        <name>pyridoxal 5'-phosphate</name>
        <dbReference type="ChEBI" id="CHEBI:597326"/>
    </cofactor>
</comment>
<reference evidence="6 7" key="1">
    <citation type="submission" date="2020-03" db="EMBL/GenBank/DDBJ databases">
        <title>Metabolic flexibility allows generalist bacteria to become dominant in a frequently disturbed ecosystem.</title>
        <authorList>
            <person name="Chen Y.-J."/>
            <person name="Leung P.M."/>
            <person name="Bay S.K."/>
            <person name="Hugenholtz P."/>
            <person name="Kessler A.J."/>
            <person name="Shelley G."/>
            <person name="Waite D.W."/>
            <person name="Cook P.L."/>
            <person name="Greening C."/>
        </authorList>
    </citation>
    <scope>NUCLEOTIDE SEQUENCE [LARGE SCALE GENOMIC DNA]</scope>
    <source>
        <strain evidence="6">SS_bin_28</strain>
    </source>
</reference>
<protein>
    <submittedName>
        <fullName evidence="6">PLP-dependent lyase/thiolase</fullName>
    </submittedName>
</protein>
<dbReference type="Gene3D" id="3.40.50.1100">
    <property type="match status" value="2"/>
</dbReference>
<evidence type="ECO:0000256" key="2">
    <source>
        <dbReference type="ARBA" id="ARBA00022898"/>
    </source>
</evidence>
<sequence length="372" mass="40374">MAEFPLAITLVCPGCGSRASQDNFQPYACPLSHEVGPEHILTRSIDVDVLREETDWKALFESRDEDNPFIKYRRLFYAYRMARRKGVSDEAYVSLVRALDDAVAEVDGKGFRETPFFPSVALGEALGFDPEYAPWIKNETINVSGSHKARHLMGIMIWLKLFPEANPVSESAPLAIASCGNAALGAAVVAKAGGMPLEVYVPPDANPKVLSMLSDLGARLSPCPREGDRAGDPCMHRFEEAVASGALPFTVQGPRNALCLEGGLTLGYEMAAELARTGTELDALCIQVGGGALASSTVRGLMEARDLGVIQKVPRVYLVQTESAYPLKRAYDRFVDRLLGEDTSEIGPDESLKRAQGRAEAVSKLPREELEA</sequence>
<dbReference type="GO" id="GO:0006567">
    <property type="term" value="P:L-threonine catabolic process"/>
    <property type="evidence" value="ECO:0007669"/>
    <property type="project" value="TreeGrafter"/>
</dbReference>
<dbReference type="PANTHER" id="PTHR48078">
    <property type="entry name" value="THREONINE DEHYDRATASE, MITOCHONDRIAL-RELATED"/>
    <property type="match status" value="1"/>
</dbReference>
<evidence type="ECO:0000259" key="5">
    <source>
        <dbReference type="Pfam" id="PF00291"/>
    </source>
</evidence>
<feature type="region of interest" description="Disordered" evidence="4">
    <location>
        <begin position="343"/>
        <end position="372"/>
    </location>
</feature>
<dbReference type="Proteomes" id="UP000547674">
    <property type="component" value="Unassembled WGS sequence"/>
</dbReference>
<dbReference type="EMBL" id="JABDJR010000408">
    <property type="protein sequence ID" value="NNF07125.1"/>
    <property type="molecule type" value="Genomic_DNA"/>
</dbReference>
<dbReference type="GO" id="GO:0004794">
    <property type="term" value="F:threonine deaminase activity"/>
    <property type="evidence" value="ECO:0007669"/>
    <property type="project" value="TreeGrafter"/>
</dbReference>
<name>A0A7Y2EBX4_UNCEI</name>
<evidence type="ECO:0000313" key="7">
    <source>
        <dbReference type="Proteomes" id="UP000547674"/>
    </source>
</evidence>
<feature type="non-terminal residue" evidence="6">
    <location>
        <position position="372"/>
    </location>
</feature>
<evidence type="ECO:0000256" key="3">
    <source>
        <dbReference type="ARBA" id="ARBA00023239"/>
    </source>
</evidence>
<keyword evidence="2" id="KW-0663">Pyridoxal phosphate</keyword>
<evidence type="ECO:0000256" key="4">
    <source>
        <dbReference type="SAM" id="MobiDB-lite"/>
    </source>
</evidence>
<evidence type="ECO:0000256" key="1">
    <source>
        <dbReference type="ARBA" id="ARBA00001933"/>
    </source>
</evidence>
<gene>
    <name evidence="6" type="ORF">HKN21_10225</name>
</gene>
<proteinExistence type="predicted"/>
<keyword evidence="3 6" id="KW-0456">Lyase</keyword>